<protein>
    <submittedName>
        <fullName evidence="2">Uncharacterized protein</fullName>
    </submittedName>
</protein>
<dbReference type="AlphaFoldDB" id="A0A061RN27"/>
<sequence length="128" mass="13871">MVLYKLAGTKRCHRVPEKSPQQDGEQQVEAGTAALRGSRLSQRRSQVDTECPSGIADAPSSSAQCSSTPSDKNQRFQGLAARLLRPSTRQNPPRTQVPNQVQPAISFEQKRGLGKLRGDTSGAEQKGK</sequence>
<evidence type="ECO:0000313" key="2">
    <source>
        <dbReference type="EMBL" id="JAC73393.1"/>
    </source>
</evidence>
<feature type="compositionally biased region" description="Polar residues" evidence="1">
    <location>
        <begin position="87"/>
        <end position="103"/>
    </location>
</feature>
<proteinExistence type="predicted"/>
<accession>A0A061RN27</accession>
<dbReference type="EMBL" id="GBEZ01012496">
    <property type="protein sequence ID" value="JAC73393.1"/>
    <property type="molecule type" value="Transcribed_RNA"/>
</dbReference>
<feature type="region of interest" description="Disordered" evidence="1">
    <location>
        <begin position="7"/>
        <end position="128"/>
    </location>
</feature>
<evidence type="ECO:0000256" key="1">
    <source>
        <dbReference type="SAM" id="MobiDB-lite"/>
    </source>
</evidence>
<feature type="compositionally biased region" description="Low complexity" evidence="1">
    <location>
        <begin position="56"/>
        <end position="71"/>
    </location>
</feature>
<feature type="compositionally biased region" description="Low complexity" evidence="1">
    <location>
        <begin position="35"/>
        <end position="44"/>
    </location>
</feature>
<organism evidence="2">
    <name type="scientific">Tetraselmis sp. GSL018</name>
    <dbReference type="NCBI Taxonomy" id="582737"/>
    <lineage>
        <taxon>Eukaryota</taxon>
        <taxon>Viridiplantae</taxon>
        <taxon>Chlorophyta</taxon>
        <taxon>core chlorophytes</taxon>
        <taxon>Chlorodendrophyceae</taxon>
        <taxon>Chlorodendrales</taxon>
        <taxon>Chlorodendraceae</taxon>
        <taxon>Tetraselmis</taxon>
    </lineage>
</organism>
<gene>
    <name evidence="2" type="ORF">TSPGSL018_28961</name>
</gene>
<name>A0A061RN27_9CHLO</name>
<reference evidence="2" key="1">
    <citation type="submission" date="2014-05" db="EMBL/GenBank/DDBJ databases">
        <title>The transcriptome of the halophilic microalga Tetraselmis sp. GSL018 isolated from the Great Salt Lake, Utah.</title>
        <authorList>
            <person name="Jinkerson R.E."/>
            <person name="D'Adamo S."/>
            <person name="Posewitz M.C."/>
        </authorList>
    </citation>
    <scope>NUCLEOTIDE SEQUENCE</scope>
    <source>
        <strain evidence="2">GSL018</strain>
    </source>
</reference>